<accession>S8DX52</accession>
<name>S8DX52_FOMSC</name>
<protein>
    <recommendedName>
        <fullName evidence="3">N-acetyltransferase domain-containing protein</fullName>
    </recommendedName>
</protein>
<organism evidence="1 2">
    <name type="scientific">Fomitopsis schrenkii</name>
    <name type="common">Brown rot fungus</name>
    <dbReference type="NCBI Taxonomy" id="2126942"/>
    <lineage>
        <taxon>Eukaryota</taxon>
        <taxon>Fungi</taxon>
        <taxon>Dikarya</taxon>
        <taxon>Basidiomycota</taxon>
        <taxon>Agaricomycotina</taxon>
        <taxon>Agaricomycetes</taxon>
        <taxon>Polyporales</taxon>
        <taxon>Fomitopsis</taxon>
    </lineage>
</organism>
<dbReference type="AlphaFoldDB" id="S8DX52"/>
<reference evidence="1 2" key="1">
    <citation type="journal article" date="2012" name="Science">
        <title>The Paleozoic origin of enzymatic lignin decomposition reconstructed from 31 fungal genomes.</title>
        <authorList>
            <person name="Floudas D."/>
            <person name="Binder M."/>
            <person name="Riley R."/>
            <person name="Barry K."/>
            <person name="Blanchette R.A."/>
            <person name="Henrissat B."/>
            <person name="Martinez A.T."/>
            <person name="Otillar R."/>
            <person name="Spatafora J.W."/>
            <person name="Yadav J.S."/>
            <person name="Aerts A."/>
            <person name="Benoit I."/>
            <person name="Boyd A."/>
            <person name="Carlson A."/>
            <person name="Copeland A."/>
            <person name="Coutinho P.M."/>
            <person name="de Vries R.P."/>
            <person name="Ferreira P."/>
            <person name="Findley K."/>
            <person name="Foster B."/>
            <person name="Gaskell J."/>
            <person name="Glotzer D."/>
            <person name="Gorecki P."/>
            <person name="Heitman J."/>
            <person name="Hesse C."/>
            <person name="Hori C."/>
            <person name="Igarashi K."/>
            <person name="Jurgens J.A."/>
            <person name="Kallen N."/>
            <person name="Kersten P."/>
            <person name="Kohler A."/>
            <person name="Kuees U."/>
            <person name="Kumar T.K.A."/>
            <person name="Kuo A."/>
            <person name="LaButti K."/>
            <person name="Larrondo L.F."/>
            <person name="Lindquist E."/>
            <person name="Ling A."/>
            <person name="Lombard V."/>
            <person name="Lucas S."/>
            <person name="Lundell T."/>
            <person name="Martin R."/>
            <person name="McLaughlin D.J."/>
            <person name="Morgenstern I."/>
            <person name="Morin E."/>
            <person name="Murat C."/>
            <person name="Nagy L.G."/>
            <person name="Nolan M."/>
            <person name="Ohm R.A."/>
            <person name="Patyshakuliyeva A."/>
            <person name="Rokas A."/>
            <person name="Ruiz-Duenas F.J."/>
            <person name="Sabat G."/>
            <person name="Salamov A."/>
            <person name="Samejima M."/>
            <person name="Schmutz J."/>
            <person name="Slot J.C."/>
            <person name="St John F."/>
            <person name="Stenlid J."/>
            <person name="Sun H."/>
            <person name="Sun S."/>
            <person name="Syed K."/>
            <person name="Tsang A."/>
            <person name="Wiebenga A."/>
            <person name="Young D."/>
            <person name="Pisabarro A."/>
            <person name="Eastwood D.C."/>
            <person name="Martin F."/>
            <person name="Cullen D."/>
            <person name="Grigoriev I.V."/>
            <person name="Hibbett D.S."/>
        </authorList>
    </citation>
    <scope>NUCLEOTIDE SEQUENCE</scope>
    <source>
        <strain evidence="2">FP-58527</strain>
    </source>
</reference>
<dbReference type="SUPFAM" id="SSF55729">
    <property type="entry name" value="Acyl-CoA N-acyltransferases (Nat)"/>
    <property type="match status" value="1"/>
</dbReference>
<dbReference type="OrthoDB" id="61113at2759"/>
<evidence type="ECO:0008006" key="3">
    <source>
        <dbReference type="Google" id="ProtNLM"/>
    </source>
</evidence>
<keyword evidence="2" id="KW-1185">Reference proteome</keyword>
<dbReference type="InterPro" id="IPR016181">
    <property type="entry name" value="Acyl_CoA_acyltransferase"/>
</dbReference>
<dbReference type="EMBL" id="KE504178">
    <property type="protein sequence ID" value="EPS97192.1"/>
    <property type="molecule type" value="Genomic_DNA"/>
</dbReference>
<sequence length="182" mass="20602">MTPPSITIQKLDIPTDPLAIALTGGDLRILPYLIRAMVGAIAFTCGEIYAAFNQDGVMVGFQGWVPPGQLLFSTDEQRSRLKDFIERQSEKAQKYLQKACELNTYWCNFNFVAAEYQQQGISKAMMDLAYEKAAANKWTMALATTNVRNIAISNHLDFELVGYRNMSSPFIDWPAWIYVRKT</sequence>
<proteinExistence type="predicted"/>
<evidence type="ECO:0000313" key="2">
    <source>
        <dbReference type="Proteomes" id="UP000015241"/>
    </source>
</evidence>
<gene>
    <name evidence="1" type="ORF">FOMPIDRAFT_1032074</name>
</gene>
<dbReference type="Proteomes" id="UP000015241">
    <property type="component" value="Unassembled WGS sequence"/>
</dbReference>
<dbReference type="InParanoid" id="S8DX52"/>
<evidence type="ECO:0000313" key="1">
    <source>
        <dbReference type="EMBL" id="EPS97192.1"/>
    </source>
</evidence>
<dbReference type="Gene3D" id="3.40.630.30">
    <property type="match status" value="1"/>
</dbReference>
<dbReference type="STRING" id="743788.S8DX52"/>
<dbReference type="HOGENOM" id="CLU_086106_1_1_1"/>